<organism evidence="1 2">
    <name type="scientific">Xanthomonas campestris pv. phaseoli</name>
    <dbReference type="NCBI Taxonomy" id="317013"/>
    <lineage>
        <taxon>Bacteria</taxon>
        <taxon>Pseudomonadati</taxon>
        <taxon>Pseudomonadota</taxon>
        <taxon>Gammaproteobacteria</taxon>
        <taxon>Lysobacterales</taxon>
        <taxon>Lysobacteraceae</taxon>
        <taxon>Xanthomonas</taxon>
    </lineage>
</organism>
<reference evidence="1 2" key="1">
    <citation type="submission" date="2017-10" db="EMBL/GenBank/DDBJ databases">
        <authorList>
            <person name="Regsiter A."/>
            <person name="William W."/>
        </authorList>
    </citation>
    <scope>NUCLEOTIDE SEQUENCE [LARGE SCALE GENOMIC DNA]</scope>
    <source>
        <strain evidence="1 2">CFBP7430</strain>
    </source>
</reference>
<dbReference type="EMBL" id="OCYS01000078">
    <property type="protein sequence ID" value="SON85982.1"/>
    <property type="molecule type" value="Genomic_DNA"/>
</dbReference>
<proteinExistence type="predicted"/>
<evidence type="ECO:0000313" key="2">
    <source>
        <dbReference type="Proteomes" id="UP000234166"/>
    </source>
</evidence>
<dbReference type="AlphaFoldDB" id="A0AB38DYU5"/>
<dbReference type="Proteomes" id="UP000234166">
    <property type="component" value="Unassembled WGS sequence"/>
</dbReference>
<comment type="caution">
    <text evidence="1">The sequence shown here is derived from an EMBL/GenBank/DDBJ whole genome shotgun (WGS) entry which is preliminary data.</text>
</comment>
<accession>A0AB38DYU5</accession>
<gene>
    <name evidence="1" type="ORF">XAP7430_250034</name>
</gene>
<name>A0AB38DYU5_XANCH</name>
<protein>
    <submittedName>
        <fullName evidence="1">Uncharacterized protein</fullName>
    </submittedName>
</protein>
<sequence>MGADERNNLKPRRVAGLTPSVLKVEARGGANAVAVETPPGQQIGGLAPLRKVGWALFTEPTADQVARVFGPIPFKGRQGGTDGLAIQTMGSELGANMQRAVTRTGTIAHDCSSEAGVVLPSLVREPIDGGLRRIWLDSAGQQLAVQFLARMFAPYQ</sequence>
<evidence type="ECO:0000313" key="1">
    <source>
        <dbReference type="EMBL" id="SON85982.1"/>
    </source>
</evidence>